<proteinExistence type="predicted"/>
<dbReference type="Pfam" id="PF00814">
    <property type="entry name" value="TsaD"/>
    <property type="match status" value="1"/>
</dbReference>
<evidence type="ECO:0000313" key="4">
    <source>
        <dbReference type="Proteomes" id="UP000241203"/>
    </source>
</evidence>
<dbReference type="InterPro" id="IPR000905">
    <property type="entry name" value="Gcp-like_dom"/>
</dbReference>
<reference evidence="2 4" key="1">
    <citation type="submission" date="2018-03" db="EMBL/GenBank/DDBJ databases">
        <title>Genomic Encyclopedia of Archaeal and Bacterial Type Strains, Phase II (KMG-II): from individual species to whole genera.</title>
        <authorList>
            <person name="Goeker M."/>
        </authorList>
    </citation>
    <scope>NUCLEOTIDE SEQUENCE [LARGE SCALE GENOMIC DNA]</scope>
    <source>
        <strain evidence="2 4">DSM 21548</strain>
    </source>
</reference>
<dbReference type="EMBL" id="PYAU01000001">
    <property type="protein sequence ID" value="PSL36704.1"/>
    <property type="molecule type" value="Genomic_DNA"/>
</dbReference>
<dbReference type="Proteomes" id="UP000268291">
    <property type="component" value="Unassembled WGS sequence"/>
</dbReference>
<keyword evidence="5" id="KW-1185">Reference proteome</keyword>
<evidence type="ECO:0000259" key="1">
    <source>
        <dbReference type="Pfam" id="PF00814"/>
    </source>
</evidence>
<evidence type="ECO:0000313" key="3">
    <source>
        <dbReference type="EMBL" id="RUQ84220.1"/>
    </source>
</evidence>
<dbReference type="Proteomes" id="UP000241203">
    <property type="component" value="Unassembled WGS sequence"/>
</dbReference>
<dbReference type="PANTHER" id="PTHR11735:SF11">
    <property type="entry name" value="TRNA THREONYLCARBAMOYLADENOSINE BIOSYNTHESIS PROTEIN TSAB"/>
    <property type="match status" value="1"/>
</dbReference>
<dbReference type="GO" id="GO:0005829">
    <property type="term" value="C:cytosol"/>
    <property type="evidence" value="ECO:0007669"/>
    <property type="project" value="TreeGrafter"/>
</dbReference>
<gene>
    <name evidence="3" type="primary">tsaB</name>
    <name evidence="2" type="ORF">CLV49_0302</name>
    <name evidence="3" type="ORF">ELQ93_15490</name>
</gene>
<dbReference type="AlphaFoldDB" id="A0A2P8GRX7"/>
<name>A0A2P8GRX7_9MICO</name>
<dbReference type="SUPFAM" id="SSF53067">
    <property type="entry name" value="Actin-like ATPase domain"/>
    <property type="match status" value="1"/>
</dbReference>
<dbReference type="GO" id="GO:0002949">
    <property type="term" value="P:tRNA threonylcarbamoyladenosine modification"/>
    <property type="evidence" value="ECO:0007669"/>
    <property type="project" value="InterPro"/>
</dbReference>
<evidence type="ECO:0000313" key="2">
    <source>
        <dbReference type="EMBL" id="PSL36704.1"/>
    </source>
</evidence>
<dbReference type="RefSeq" id="WP_106561950.1">
    <property type="nucleotide sequence ID" value="NZ_PYAU01000001.1"/>
</dbReference>
<organism evidence="2 4">
    <name type="scientific">Labedella gwakjiensis</name>
    <dbReference type="NCBI Taxonomy" id="390269"/>
    <lineage>
        <taxon>Bacteria</taxon>
        <taxon>Bacillati</taxon>
        <taxon>Actinomycetota</taxon>
        <taxon>Actinomycetes</taxon>
        <taxon>Micrococcales</taxon>
        <taxon>Microbacteriaceae</taxon>
        <taxon>Labedella</taxon>
    </lineage>
</organism>
<dbReference type="OrthoDB" id="9809995at2"/>
<accession>A0A2P8GRX7</accession>
<protein>
    <submittedName>
        <fullName evidence="3">tRNA (Adenosine(37)-N6)-threonylcarbamoyltransferase complex dimerization subunit type 1 TsaB</fullName>
    </submittedName>
    <submittedName>
        <fullName evidence="2">tRNA threonylcarbamoyl adenosine modification protein YeaZ</fullName>
    </submittedName>
</protein>
<dbReference type="EMBL" id="RZGY01000003">
    <property type="protein sequence ID" value="RUQ84220.1"/>
    <property type="molecule type" value="Genomic_DNA"/>
</dbReference>
<comment type="caution">
    <text evidence="2">The sequence shown here is derived from an EMBL/GenBank/DDBJ whole genome shotgun (WGS) entry which is preliminary data.</text>
</comment>
<evidence type="ECO:0000313" key="5">
    <source>
        <dbReference type="Proteomes" id="UP000268291"/>
    </source>
</evidence>
<dbReference type="InterPro" id="IPR043129">
    <property type="entry name" value="ATPase_NBD"/>
</dbReference>
<dbReference type="InterPro" id="IPR022496">
    <property type="entry name" value="T6A_TsaB"/>
</dbReference>
<feature type="domain" description="Gcp-like" evidence="1">
    <location>
        <begin position="33"/>
        <end position="130"/>
    </location>
</feature>
<sequence>MILAIDSSIGTSVALADGDGRLLATAGETDHLSHAEVIGTLIRRVLDEADAAPADVSAVASGMGPGPFTGLRIGIAAARAFAVARGLPVIPVVSHDAVAAEFLESGVSRDLVVVTDARRREVAWSRYAAASGSRAPVRAVGPLLAARESFTVEDADRVDAVEVSAAHIALLAAMTLSGERASDADEPVYLRAPDVTLSTRKKVSQ</sequence>
<dbReference type="NCBIfam" id="TIGR03725">
    <property type="entry name" value="T6A_YeaZ"/>
    <property type="match status" value="1"/>
</dbReference>
<reference evidence="3 5" key="2">
    <citation type="submission" date="2018-12" db="EMBL/GenBank/DDBJ databases">
        <authorList>
            <person name="hu s."/>
            <person name="Xu Y."/>
            <person name="Xu B."/>
            <person name="Li F."/>
        </authorList>
    </citation>
    <scope>NUCLEOTIDE SEQUENCE [LARGE SCALE GENOMIC DNA]</scope>
    <source>
        <strain evidence="3 5">KSW2-17</strain>
    </source>
</reference>
<dbReference type="PANTHER" id="PTHR11735">
    <property type="entry name" value="TRNA N6-ADENOSINE THREONYLCARBAMOYLTRANSFERASE"/>
    <property type="match status" value="1"/>
</dbReference>
<dbReference type="Gene3D" id="3.30.420.40">
    <property type="match status" value="2"/>
</dbReference>